<dbReference type="Proteomes" id="UP001142810">
    <property type="component" value="Unassembled WGS sequence"/>
</dbReference>
<keyword evidence="7 9" id="KW-0503">Monooxygenase</keyword>
<reference evidence="9" key="1">
    <citation type="submission" date="2022-11" db="EMBL/GenBank/DDBJ databases">
        <title>Alteromonas sp. nov., isolated from sea water of the Qingdao.</title>
        <authorList>
            <person name="Wang Q."/>
        </authorList>
    </citation>
    <scope>NUCLEOTIDE SEQUENCE</scope>
    <source>
        <strain evidence="9">ASW11-7</strain>
    </source>
</reference>
<evidence type="ECO:0000313" key="10">
    <source>
        <dbReference type="Proteomes" id="UP001142810"/>
    </source>
</evidence>
<dbReference type="InterPro" id="IPR051205">
    <property type="entry name" value="UbiH/COQ6_monooxygenase"/>
</dbReference>
<protein>
    <submittedName>
        <fullName evidence="9">FAD-dependent monooxygenase</fullName>
    </submittedName>
</protein>
<dbReference type="InterPro" id="IPR036188">
    <property type="entry name" value="FAD/NAD-bd_sf"/>
</dbReference>
<evidence type="ECO:0000313" key="9">
    <source>
        <dbReference type="EMBL" id="MCW8107966.1"/>
    </source>
</evidence>
<keyword evidence="5" id="KW-0274">FAD</keyword>
<feature type="domain" description="FAD-binding" evidence="8">
    <location>
        <begin position="4"/>
        <end position="305"/>
    </location>
</feature>
<keyword evidence="6" id="KW-0560">Oxidoreductase</keyword>
<evidence type="ECO:0000256" key="2">
    <source>
        <dbReference type="ARBA" id="ARBA00004749"/>
    </source>
</evidence>
<dbReference type="Gene3D" id="3.50.50.60">
    <property type="entry name" value="FAD/NAD(P)-binding domain"/>
    <property type="match status" value="2"/>
</dbReference>
<dbReference type="PRINTS" id="PR00420">
    <property type="entry name" value="RNGMNOXGNASE"/>
</dbReference>
<gene>
    <name evidence="9" type="ORF">OPS25_05590</name>
</gene>
<keyword evidence="10" id="KW-1185">Reference proteome</keyword>
<comment type="pathway">
    <text evidence="2">Cofactor biosynthesis; ubiquinone biosynthesis.</text>
</comment>
<comment type="cofactor">
    <cofactor evidence="1">
        <name>FAD</name>
        <dbReference type="ChEBI" id="CHEBI:57692"/>
    </cofactor>
</comment>
<evidence type="ECO:0000256" key="6">
    <source>
        <dbReference type="ARBA" id="ARBA00023002"/>
    </source>
</evidence>
<dbReference type="InterPro" id="IPR010971">
    <property type="entry name" value="UbiH/COQ6"/>
</dbReference>
<dbReference type="InterPro" id="IPR002938">
    <property type="entry name" value="FAD-bd"/>
</dbReference>
<dbReference type="NCBIfam" id="TIGR01988">
    <property type="entry name" value="Ubi-OHases"/>
    <property type="match status" value="1"/>
</dbReference>
<dbReference type="SUPFAM" id="SSF51905">
    <property type="entry name" value="FAD/NAD(P)-binding domain"/>
    <property type="match status" value="1"/>
</dbReference>
<dbReference type="Pfam" id="PF01494">
    <property type="entry name" value="FAD_binding_3"/>
    <property type="match status" value="1"/>
</dbReference>
<dbReference type="PANTHER" id="PTHR43876">
    <property type="entry name" value="UBIQUINONE BIOSYNTHESIS MONOOXYGENASE COQ6, MITOCHONDRIAL"/>
    <property type="match status" value="1"/>
</dbReference>
<proteinExistence type="inferred from homology"/>
<name>A0ABT3P5B9_9ALTE</name>
<evidence type="ECO:0000256" key="3">
    <source>
        <dbReference type="ARBA" id="ARBA00005349"/>
    </source>
</evidence>
<dbReference type="EMBL" id="JAPFRD010000005">
    <property type="protein sequence ID" value="MCW8107966.1"/>
    <property type="molecule type" value="Genomic_DNA"/>
</dbReference>
<dbReference type="GO" id="GO:0004497">
    <property type="term" value="F:monooxygenase activity"/>
    <property type="evidence" value="ECO:0007669"/>
    <property type="project" value="UniProtKB-KW"/>
</dbReference>
<comment type="caution">
    <text evidence="9">The sequence shown here is derived from an EMBL/GenBank/DDBJ whole genome shotgun (WGS) entry which is preliminary data.</text>
</comment>
<sequence length="393" mass="43577">MKDFCIMGSGMVGATLALGLVSQGHSVVLIEPDMPVAFSPDQPPDLRVSALSVASVDLLKALGAWHFIEQTRVRAYQQLSVWEAENARIDFTADLLSLPELGYFVENRLLQLGCLQALEGKENFEIVSSKQVSAIDLSSKQGVKIQLEHDQKIEAHWLIGADGARSQVRHAAQIGNSGWQYEQQALGVIVKMHTPQTTTTWQQFTPHGPRAYLPMYDDFAALIWYDGAARVKQLKAMSSELLKQNIIAAFPDSLGDFDLVSASAFPLTRSHASQYVKGNVVLIGDAAHTINPLAGQGVNLGFRDIEVFLAITAVTDTSTHDVFRARLQKEYERPRRRDNLLMMSAMDGFYNLFSNDILPLKLARQSLLSLAQHIPVGKKQVLKYALGLNEWKF</sequence>
<accession>A0ABT3P5B9</accession>
<dbReference type="RefSeq" id="WP_265616651.1">
    <property type="nucleotide sequence ID" value="NZ_JAPFRD010000005.1"/>
</dbReference>
<evidence type="ECO:0000256" key="1">
    <source>
        <dbReference type="ARBA" id="ARBA00001974"/>
    </source>
</evidence>
<organism evidence="9 10">
    <name type="scientific">Alteromonas aquimaris</name>
    <dbReference type="NCBI Taxonomy" id="2998417"/>
    <lineage>
        <taxon>Bacteria</taxon>
        <taxon>Pseudomonadati</taxon>
        <taxon>Pseudomonadota</taxon>
        <taxon>Gammaproteobacteria</taxon>
        <taxon>Alteromonadales</taxon>
        <taxon>Alteromonadaceae</taxon>
        <taxon>Alteromonas/Salinimonas group</taxon>
        <taxon>Alteromonas</taxon>
    </lineage>
</organism>
<evidence type="ECO:0000256" key="5">
    <source>
        <dbReference type="ARBA" id="ARBA00022827"/>
    </source>
</evidence>
<evidence type="ECO:0000256" key="4">
    <source>
        <dbReference type="ARBA" id="ARBA00022630"/>
    </source>
</evidence>
<dbReference type="PANTHER" id="PTHR43876:SF10">
    <property type="entry name" value="3-DEMETHOXYUBIQUINOL 3-HYDROXYLASE"/>
    <property type="match status" value="1"/>
</dbReference>
<keyword evidence="4" id="KW-0285">Flavoprotein</keyword>
<comment type="similarity">
    <text evidence="3">Belongs to the UbiH/COQ6 family.</text>
</comment>
<evidence type="ECO:0000259" key="8">
    <source>
        <dbReference type="Pfam" id="PF01494"/>
    </source>
</evidence>
<evidence type="ECO:0000256" key="7">
    <source>
        <dbReference type="ARBA" id="ARBA00023033"/>
    </source>
</evidence>